<protein>
    <submittedName>
        <fullName evidence="1">Uncharacterized protein</fullName>
    </submittedName>
</protein>
<name>A0AAU6W0V6_9CAUD</name>
<sequence>MKGEFFYRKFVSYQDFNEEFSMNDHAPLSDIMEENASIKRALAMVIEQKTRDRDGKLEAVRKKIEQAELDAIALQFEEEERKKRLDKLGAGSWA</sequence>
<organism evidence="1">
    <name type="scientific">Pseudomonas phage Nican01</name>
    <dbReference type="NCBI Taxonomy" id="3138540"/>
    <lineage>
        <taxon>Viruses</taxon>
        <taxon>Duplodnaviria</taxon>
        <taxon>Heunggongvirae</taxon>
        <taxon>Uroviricota</taxon>
        <taxon>Caudoviricetes</taxon>
        <taxon>Nickievirus</taxon>
    </lineage>
</organism>
<reference evidence="1" key="1">
    <citation type="journal article" date="2024" name="J. Gen. Virol.">
        <title>Novel phages of Pseudomonas syringae unveil numerous potential auxiliary metabolic genes.</title>
        <authorList>
            <person name="Feltin C."/>
            <person name="Garneau J.R."/>
            <person name="Morris C.E."/>
            <person name="Berard A."/>
            <person name="Torres-Barcelo C."/>
        </authorList>
    </citation>
    <scope>NUCLEOTIDE SEQUENCE</scope>
</reference>
<proteinExistence type="predicted"/>
<gene>
    <name evidence="1" type="ORF">Nican01_00095</name>
</gene>
<evidence type="ECO:0000313" key="1">
    <source>
        <dbReference type="EMBL" id="XAI70108.1"/>
    </source>
</evidence>
<dbReference type="EMBL" id="PP179318">
    <property type="protein sequence ID" value="XAI70108.1"/>
    <property type="molecule type" value="Genomic_DNA"/>
</dbReference>
<accession>A0AAU6W0V6</accession>